<keyword evidence="19 31" id="KW-1133">Transmembrane helix</keyword>
<feature type="disulfide bond" evidence="28">
    <location>
        <begin position="1278"/>
        <end position="1290"/>
    </location>
</feature>
<keyword evidence="13" id="KW-0254">Endocytosis</keyword>
<feature type="domain" description="Fibronectin type-III" evidence="33">
    <location>
        <begin position="1796"/>
        <end position="1891"/>
    </location>
</feature>
<dbReference type="SUPFAM" id="SSF57424">
    <property type="entry name" value="LDL receptor-like module"/>
    <property type="match status" value="10"/>
</dbReference>
<keyword evidence="25" id="KW-0968">Cytoplasmic vesicle</keyword>
<evidence type="ECO:0000256" key="1">
    <source>
        <dbReference type="ARBA" id="ARBA00004115"/>
    </source>
</evidence>
<evidence type="ECO:0000256" key="9">
    <source>
        <dbReference type="ARBA" id="ARBA00013467"/>
    </source>
</evidence>
<dbReference type="InterPro" id="IPR051221">
    <property type="entry name" value="LDLR-related"/>
</dbReference>
<dbReference type="Pfam" id="PF00058">
    <property type="entry name" value="Ldl_recept_b"/>
    <property type="match status" value="2"/>
</dbReference>
<evidence type="ECO:0000256" key="25">
    <source>
        <dbReference type="ARBA" id="ARBA00023329"/>
    </source>
</evidence>
<feature type="disulfide bond" evidence="28">
    <location>
        <begin position="1191"/>
        <end position="1209"/>
    </location>
</feature>
<keyword evidence="24" id="KW-0325">Glycoprotein</keyword>
<evidence type="ECO:0000256" key="31">
    <source>
        <dbReference type="SAM" id="Phobius"/>
    </source>
</evidence>
<feature type="disulfide bond" evidence="28">
    <location>
        <begin position="1485"/>
        <end position="1500"/>
    </location>
</feature>
<keyword evidence="10" id="KW-0813">Transport</keyword>
<feature type="domain" description="Fibronectin type-III" evidence="33">
    <location>
        <begin position="1505"/>
        <end position="1605"/>
    </location>
</feature>
<dbReference type="GO" id="GO:0043235">
    <property type="term" value="C:receptor complex"/>
    <property type="evidence" value="ECO:0007669"/>
    <property type="project" value="TreeGrafter"/>
</dbReference>
<feature type="disulfide bond" evidence="28">
    <location>
        <begin position="1428"/>
        <end position="1440"/>
    </location>
</feature>
<feature type="disulfide bond" evidence="28">
    <location>
        <begin position="1328"/>
        <end position="1340"/>
    </location>
</feature>
<evidence type="ECO:0000256" key="24">
    <source>
        <dbReference type="ARBA" id="ARBA00023180"/>
    </source>
</evidence>
<dbReference type="Gene3D" id="2.60.40.10">
    <property type="entry name" value="Immunoglobulins"/>
    <property type="match status" value="7"/>
</dbReference>
<dbReference type="InterPro" id="IPR023415">
    <property type="entry name" value="LDLR_class-A_CS"/>
</dbReference>
<feature type="region of interest" description="Disordered" evidence="30">
    <location>
        <begin position="1703"/>
        <end position="1725"/>
    </location>
</feature>
<feature type="disulfide bond" evidence="28">
    <location>
        <begin position="1225"/>
        <end position="1237"/>
    </location>
</feature>
<evidence type="ECO:0000256" key="30">
    <source>
        <dbReference type="SAM" id="MobiDB-lite"/>
    </source>
</evidence>
<evidence type="ECO:0000313" key="34">
    <source>
        <dbReference type="EMBL" id="KAK2573538.1"/>
    </source>
</evidence>
<dbReference type="InterPro" id="IPR000742">
    <property type="entry name" value="EGF"/>
</dbReference>
<feature type="disulfide bond" evidence="28">
    <location>
        <begin position="1335"/>
        <end position="1353"/>
    </location>
</feature>
<feature type="disulfide bond" evidence="28">
    <location>
        <begin position="1066"/>
        <end position="1084"/>
    </location>
</feature>
<dbReference type="EMBL" id="JARQWQ010000002">
    <property type="protein sequence ID" value="KAK2573538.1"/>
    <property type="molecule type" value="Genomic_DNA"/>
</dbReference>
<protein>
    <recommendedName>
        <fullName evidence="9">Sortilin-related receptor</fullName>
    </recommendedName>
    <alternativeName>
        <fullName evidence="26">Low-density lipoprotein receptor relative with 11 ligand-binding repeats</fullName>
    </alternativeName>
    <alternativeName>
        <fullName evidence="27">Sorting protein-related receptor containing LDLR class A repeats</fullName>
    </alternativeName>
</protein>
<dbReference type="Gene3D" id="4.10.400.10">
    <property type="entry name" value="Low-density Lipoprotein Receptor"/>
    <property type="match status" value="10"/>
</dbReference>
<dbReference type="PROSITE" id="PS50853">
    <property type="entry name" value="FN3"/>
    <property type="match status" value="6"/>
</dbReference>
<evidence type="ECO:0000256" key="23">
    <source>
        <dbReference type="ARBA" id="ARBA00023170"/>
    </source>
</evidence>
<dbReference type="InterPro" id="IPR013783">
    <property type="entry name" value="Ig-like_fold"/>
</dbReference>
<dbReference type="InterPro" id="IPR031778">
    <property type="entry name" value="Sortilin_N"/>
</dbReference>
<evidence type="ECO:0000256" key="27">
    <source>
        <dbReference type="ARBA" id="ARBA00032450"/>
    </source>
</evidence>
<dbReference type="FunFam" id="4.10.400.10:FF:000034">
    <property type="entry name" value="Low-density lipoprotein receptor-related protein 2"/>
    <property type="match status" value="3"/>
</dbReference>
<dbReference type="InterPro" id="IPR036116">
    <property type="entry name" value="FN3_sf"/>
</dbReference>
<evidence type="ECO:0000256" key="3">
    <source>
        <dbReference type="ARBA" id="ARBA00004212"/>
    </source>
</evidence>
<keyword evidence="23 34" id="KW-0675">Receptor</keyword>
<dbReference type="SMART" id="SM00192">
    <property type="entry name" value="LDLa"/>
    <property type="match status" value="10"/>
</dbReference>
<keyword evidence="11" id="KW-1003">Cell membrane</keyword>
<dbReference type="CDD" id="cd00112">
    <property type="entry name" value="LDLa"/>
    <property type="match status" value="9"/>
</dbReference>
<dbReference type="SMART" id="SM00181">
    <property type="entry name" value="EGF"/>
    <property type="match status" value="3"/>
</dbReference>
<feature type="domain" description="Fibronectin type-III" evidence="33">
    <location>
        <begin position="1611"/>
        <end position="1703"/>
    </location>
</feature>
<keyword evidence="15 32" id="KW-0732">Signal</keyword>
<dbReference type="GO" id="GO:0042562">
    <property type="term" value="F:hormone binding"/>
    <property type="evidence" value="ECO:0007669"/>
    <property type="project" value="TreeGrafter"/>
</dbReference>
<comment type="similarity">
    <text evidence="8">Belongs to the VPS10-related sortilin family. SORL1 subfamily.</text>
</comment>
<feature type="transmembrane region" description="Helical" evidence="31">
    <location>
        <begin position="2594"/>
        <end position="2617"/>
    </location>
</feature>
<evidence type="ECO:0000256" key="5">
    <source>
        <dbReference type="ARBA" id="ARBA00004393"/>
    </source>
</evidence>
<keyword evidence="20" id="KW-0333">Golgi apparatus</keyword>
<evidence type="ECO:0000259" key="33">
    <source>
        <dbReference type="PROSITE" id="PS50853"/>
    </source>
</evidence>
<dbReference type="SUPFAM" id="SSF110296">
    <property type="entry name" value="Oligoxyloglucan reducing end-specific cellobiohydrolase"/>
    <property type="match status" value="1"/>
</dbReference>
<dbReference type="GO" id="GO:0055038">
    <property type="term" value="C:recycling endosome membrane"/>
    <property type="evidence" value="ECO:0007669"/>
    <property type="project" value="UniProtKB-SubCell"/>
</dbReference>
<dbReference type="GO" id="GO:0016324">
    <property type="term" value="C:apical plasma membrane"/>
    <property type="evidence" value="ECO:0007669"/>
    <property type="project" value="TreeGrafter"/>
</dbReference>
<keyword evidence="22 28" id="KW-1015">Disulfide bond</keyword>
<feature type="disulfide bond" evidence="28">
    <location>
        <begin position="1447"/>
        <end position="1462"/>
    </location>
</feature>
<feature type="disulfide bond" evidence="28">
    <location>
        <begin position="1297"/>
        <end position="1312"/>
    </location>
</feature>
<dbReference type="GO" id="GO:0005789">
    <property type="term" value="C:endoplasmic reticulum membrane"/>
    <property type="evidence" value="ECO:0007669"/>
    <property type="project" value="UniProtKB-SubCell"/>
</dbReference>
<evidence type="ECO:0000313" key="35">
    <source>
        <dbReference type="Proteomes" id="UP001249851"/>
    </source>
</evidence>
<dbReference type="FunFam" id="2.120.10.30:FF:000008">
    <property type="entry name" value="Low-density lipoprotein receptor-related protein 4"/>
    <property type="match status" value="1"/>
</dbReference>
<evidence type="ECO:0000256" key="4">
    <source>
        <dbReference type="ARBA" id="ARBA00004251"/>
    </source>
</evidence>
<evidence type="ECO:0000256" key="16">
    <source>
        <dbReference type="ARBA" id="ARBA00022737"/>
    </source>
</evidence>
<evidence type="ECO:0000256" key="18">
    <source>
        <dbReference type="ARBA" id="ARBA00022824"/>
    </source>
</evidence>
<dbReference type="SUPFAM" id="SSF63825">
    <property type="entry name" value="YWTD domain"/>
    <property type="match status" value="1"/>
</dbReference>
<dbReference type="GO" id="GO:0005794">
    <property type="term" value="C:Golgi apparatus"/>
    <property type="evidence" value="ECO:0007669"/>
    <property type="project" value="UniProtKB-SubCell"/>
</dbReference>
<dbReference type="SMART" id="SM00060">
    <property type="entry name" value="FN3"/>
    <property type="match status" value="9"/>
</dbReference>
<evidence type="ECO:0000256" key="11">
    <source>
        <dbReference type="ARBA" id="ARBA00022475"/>
    </source>
</evidence>
<evidence type="ECO:0000256" key="32">
    <source>
        <dbReference type="SAM" id="SignalP"/>
    </source>
</evidence>
<dbReference type="PANTHER" id="PTHR22722">
    <property type="entry name" value="LOW-DENSITY LIPOPROTEIN RECEPTOR-RELATED PROTEIN 2-RELATED"/>
    <property type="match status" value="1"/>
</dbReference>
<feature type="disulfide bond" evidence="28">
    <location>
        <begin position="1184"/>
        <end position="1196"/>
    </location>
</feature>
<evidence type="ECO:0000256" key="20">
    <source>
        <dbReference type="ARBA" id="ARBA00023034"/>
    </source>
</evidence>
<evidence type="ECO:0000256" key="19">
    <source>
        <dbReference type="ARBA" id="ARBA00022989"/>
    </source>
</evidence>
<feature type="signal peptide" evidence="32">
    <location>
        <begin position="1"/>
        <end position="27"/>
    </location>
</feature>
<dbReference type="InterPro" id="IPR000033">
    <property type="entry name" value="LDLR_classB_rpt"/>
</dbReference>
<evidence type="ECO:0000256" key="7">
    <source>
        <dbReference type="ARBA" id="ARBA00004545"/>
    </source>
</evidence>
<feature type="disulfide bond" evidence="28">
    <location>
        <begin position="1347"/>
        <end position="1362"/>
    </location>
</feature>
<feature type="compositionally biased region" description="Polar residues" evidence="30">
    <location>
        <begin position="1703"/>
        <end position="1722"/>
    </location>
</feature>
<keyword evidence="12" id="KW-0245">EGF-like domain</keyword>
<feature type="repeat" description="LDL-receptor class B" evidence="29">
    <location>
        <begin position="822"/>
        <end position="864"/>
    </location>
</feature>
<feature type="disulfide bond" evidence="28">
    <location>
        <begin position="1137"/>
        <end position="1149"/>
    </location>
</feature>
<dbReference type="GO" id="GO:0032585">
    <property type="term" value="C:multivesicular body membrane"/>
    <property type="evidence" value="ECO:0007669"/>
    <property type="project" value="UniProtKB-SubCell"/>
</dbReference>
<reference evidence="34" key="2">
    <citation type="journal article" date="2023" name="Science">
        <title>Genomic signatures of disease resistance in endangered staghorn corals.</title>
        <authorList>
            <person name="Vollmer S.V."/>
            <person name="Selwyn J.D."/>
            <person name="Despard B.A."/>
            <person name="Roesel C.L."/>
        </authorList>
    </citation>
    <scope>NUCLEOTIDE SEQUENCE</scope>
    <source>
        <strain evidence="34">K2</strain>
    </source>
</reference>
<dbReference type="Gene3D" id="3.30.60.270">
    <property type="match status" value="1"/>
</dbReference>
<dbReference type="InterPro" id="IPR006581">
    <property type="entry name" value="VPS10"/>
</dbReference>
<comment type="subcellular location">
    <subcellularLocation>
        <location evidence="4">Cell membrane</location>
        <topology evidence="4">Single-pass type I membrane protein</topology>
    </subcellularLocation>
    <subcellularLocation>
        <location evidence="3">Cytoplasmic vesicle</location>
        <location evidence="3">Secretory vesicle membrane</location>
        <topology evidence="3">Single-pass type I membrane protein</topology>
    </subcellularLocation>
    <subcellularLocation>
        <location evidence="2">Early endosome membrane</location>
        <topology evidence="2">Single-pass type I membrane protein</topology>
    </subcellularLocation>
    <subcellularLocation>
        <location evidence="1">Endoplasmic reticulum membrane</location>
        <topology evidence="1">Single-pass type I membrane protein</topology>
    </subcellularLocation>
    <subcellularLocation>
        <location evidence="7">Endosome</location>
        <location evidence="7">Multivesicular body membrane</location>
        <topology evidence="7">Single-pass type I membrane protein</topology>
    </subcellularLocation>
    <subcellularLocation>
        <location evidence="5">Golgi apparatus</location>
        <location evidence="5">trans-Golgi network membrane</location>
        <topology evidence="5">Single-pass type I membrane protein</topology>
    </subcellularLocation>
    <subcellularLocation>
        <location evidence="6">Recycling endosome membrane</location>
        <topology evidence="6">Single-pass type I membrane protein</topology>
    </subcellularLocation>
</comment>
<dbReference type="GO" id="GO:0006898">
    <property type="term" value="P:receptor-mediated endocytosis"/>
    <property type="evidence" value="ECO:0007669"/>
    <property type="project" value="TreeGrafter"/>
</dbReference>
<feature type="disulfide bond" evidence="28">
    <location>
        <begin position="1232"/>
        <end position="1250"/>
    </location>
</feature>
<dbReference type="PROSITE" id="PS50068">
    <property type="entry name" value="LDLRA_2"/>
    <property type="match status" value="10"/>
</dbReference>
<keyword evidence="18" id="KW-0256">Endoplasmic reticulum</keyword>
<evidence type="ECO:0000256" key="6">
    <source>
        <dbReference type="ARBA" id="ARBA00004480"/>
    </source>
</evidence>
<comment type="caution">
    <text evidence="28">Lacks conserved residue(s) required for the propagation of feature annotation.</text>
</comment>
<evidence type="ECO:0000256" key="17">
    <source>
        <dbReference type="ARBA" id="ARBA00022753"/>
    </source>
</evidence>
<keyword evidence="16" id="KW-0677">Repeat</keyword>
<proteinExistence type="inferred from homology"/>
<feature type="chain" id="PRO_5042297599" description="Sortilin-related receptor" evidence="32">
    <location>
        <begin position="28"/>
        <end position="2665"/>
    </location>
</feature>
<evidence type="ECO:0000256" key="21">
    <source>
        <dbReference type="ARBA" id="ARBA00023136"/>
    </source>
</evidence>
<evidence type="ECO:0000256" key="26">
    <source>
        <dbReference type="ARBA" id="ARBA00029896"/>
    </source>
</evidence>
<dbReference type="CDD" id="cd00063">
    <property type="entry name" value="FN3"/>
    <property type="match status" value="7"/>
</dbReference>
<dbReference type="PROSITE" id="PS51120">
    <property type="entry name" value="LDLRB"/>
    <property type="match status" value="4"/>
</dbReference>
<gene>
    <name evidence="34" type="ORF">P5673_001202</name>
</gene>
<evidence type="ECO:0000256" key="28">
    <source>
        <dbReference type="PROSITE-ProRule" id="PRU00124"/>
    </source>
</evidence>
<keyword evidence="17" id="KW-0967">Endosome</keyword>
<feature type="disulfide bond" evidence="28">
    <location>
        <begin position="1156"/>
        <end position="1171"/>
    </location>
</feature>
<accession>A0AAD9R5J5</accession>
<dbReference type="Gene3D" id="2.120.10.30">
    <property type="entry name" value="TolB, C-terminal domain"/>
    <property type="match status" value="1"/>
</dbReference>
<dbReference type="InterPro" id="IPR036055">
    <property type="entry name" value="LDL_receptor-like_sf"/>
</dbReference>
<feature type="disulfide bond" evidence="28">
    <location>
        <begin position="1117"/>
        <end position="1132"/>
    </location>
</feature>
<feature type="disulfide bond" evidence="28">
    <location>
        <begin position="1059"/>
        <end position="1071"/>
    </location>
</feature>
<evidence type="ECO:0000256" key="15">
    <source>
        <dbReference type="ARBA" id="ARBA00022729"/>
    </source>
</evidence>
<dbReference type="InterPro" id="IPR003961">
    <property type="entry name" value="FN3_dom"/>
</dbReference>
<feature type="disulfide bond" evidence="28">
    <location>
        <begin position="1244"/>
        <end position="1259"/>
    </location>
</feature>
<evidence type="ECO:0000256" key="14">
    <source>
        <dbReference type="ARBA" id="ARBA00022692"/>
    </source>
</evidence>
<dbReference type="PRINTS" id="PR00261">
    <property type="entry name" value="LDLRECEPTOR"/>
</dbReference>
<feature type="disulfide bond" evidence="28">
    <location>
        <begin position="1435"/>
        <end position="1453"/>
    </location>
</feature>
<comment type="caution">
    <text evidence="34">The sequence shown here is derived from an EMBL/GenBank/DDBJ whole genome shotgun (WGS) entry which is preliminary data.</text>
</comment>
<feature type="disulfide bond" evidence="28">
    <location>
        <begin position="1144"/>
        <end position="1162"/>
    </location>
</feature>
<dbReference type="FunFam" id="4.10.400.10:FF:000004">
    <property type="entry name" value="Low-density lipoprotein receptor-related protein 1"/>
    <property type="match status" value="1"/>
</dbReference>
<organism evidence="34 35">
    <name type="scientific">Acropora cervicornis</name>
    <name type="common">Staghorn coral</name>
    <dbReference type="NCBI Taxonomy" id="6130"/>
    <lineage>
        <taxon>Eukaryota</taxon>
        <taxon>Metazoa</taxon>
        <taxon>Cnidaria</taxon>
        <taxon>Anthozoa</taxon>
        <taxon>Hexacorallia</taxon>
        <taxon>Scleractinia</taxon>
        <taxon>Astrocoeniina</taxon>
        <taxon>Acroporidae</taxon>
        <taxon>Acropora</taxon>
    </lineage>
</organism>
<dbReference type="Proteomes" id="UP001249851">
    <property type="component" value="Unassembled WGS sequence"/>
</dbReference>
<feature type="repeat" description="LDL-receptor class B" evidence="29">
    <location>
        <begin position="779"/>
        <end position="821"/>
    </location>
</feature>
<dbReference type="InterPro" id="IPR002172">
    <property type="entry name" value="LDrepeatLR_classA_rpt"/>
</dbReference>
<feature type="domain" description="Fibronectin type-III" evidence="33">
    <location>
        <begin position="2353"/>
        <end position="2444"/>
    </location>
</feature>
<dbReference type="InterPro" id="IPR011042">
    <property type="entry name" value="6-blade_b-propeller_TolB-like"/>
</dbReference>
<dbReference type="Gene3D" id="2.10.70.80">
    <property type="match status" value="1"/>
</dbReference>
<dbReference type="GO" id="GO:0030658">
    <property type="term" value="C:transport vesicle membrane"/>
    <property type="evidence" value="ECO:0007669"/>
    <property type="project" value="UniProtKB-SubCell"/>
</dbReference>
<evidence type="ECO:0000256" key="10">
    <source>
        <dbReference type="ARBA" id="ARBA00022448"/>
    </source>
</evidence>
<keyword evidence="21 31" id="KW-0472">Membrane</keyword>
<feature type="disulfide bond" evidence="28">
    <location>
        <begin position="1285"/>
        <end position="1303"/>
    </location>
</feature>
<reference evidence="34" key="1">
    <citation type="journal article" date="2023" name="G3 (Bethesda)">
        <title>Whole genome assembly and annotation of the endangered Caribbean coral Acropora cervicornis.</title>
        <authorList>
            <person name="Selwyn J.D."/>
            <person name="Vollmer S.V."/>
        </authorList>
    </citation>
    <scope>NUCLEOTIDE SEQUENCE</scope>
    <source>
        <strain evidence="34">K2</strain>
    </source>
</reference>
<dbReference type="SUPFAM" id="SSF49265">
    <property type="entry name" value="Fibronectin type III"/>
    <property type="match status" value="5"/>
</dbReference>
<feature type="disulfide bond" evidence="28">
    <location>
        <begin position="1098"/>
        <end position="1110"/>
    </location>
</feature>
<evidence type="ECO:0000256" key="13">
    <source>
        <dbReference type="ARBA" id="ARBA00022583"/>
    </source>
</evidence>
<feature type="repeat" description="LDL-receptor class B" evidence="29">
    <location>
        <begin position="865"/>
        <end position="908"/>
    </location>
</feature>
<dbReference type="Pfam" id="PF00041">
    <property type="entry name" value="fn3"/>
    <property type="match status" value="6"/>
</dbReference>
<feature type="disulfide bond" evidence="28">
    <location>
        <begin position="1105"/>
        <end position="1123"/>
    </location>
</feature>
<dbReference type="InterPro" id="IPR031777">
    <property type="entry name" value="Sortilin_C"/>
</dbReference>
<dbReference type="PROSITE" id="PS01209">
    <property type="entry name" value="LDLRA_1"/>
    <property type="match status" value="6"/>
</dbReference>
<dbReference type="FunFam" id="4.10.400.10:FF:000005">
    <property type="entry name" value="low-density lipoprotein receptor-related protein 1B"/>
    <property type="match status" value="1"/>
</dbReference>
<feature type="disulfide bond" evidence="28">
    <location>
        <begin position="1473"/>
        <end position="1491"/>
    </location>
</feature>
<dbReference type="Pfam" id="PF15901">
    <property type="entry name" value="Sortilin_C"/>
    <property type="match status" value="1"/>
</dbReference>
<evidence type="ECO:0000256" key="22">
    <source>
        <dbReference type="ARBA" id="ARBA00023157"/>
    </source>
</evidence>
<evidence type="ECO:0000256" key="12">
    <source>
        <dbReference type="ARBA" id="ARBA00022536"/>
    </source>
</evidence>
<dbReference type="Pfam" id="PF15902">
    <property type="entry name" value="Sortilin-Vps10"/>
    <property type="match status" value="1"/>
</dbReference>
<dbReference type="SMART" id="SM00135">
    <property type="entry name" value="LY"/>
    <property type="match status" value="5"/>
</dbReference>
<keyword evidence="14 31" id="KW-0812">Transmembrane</keyword>
<feature type="disulfide bond" evidence="28">
    <location>
        <begin position="1078"/>
        <end position="1093"/>
    </location>
</feature>
<evidence type="ECO:0000256" key="29">
    <source>
        <dbReference type="PROSITE-ProRule" id="PRU00461"/>
    </source>
</evidence>
<dbReference type="GO" id="GO:0031901">
    <property type="term" value="C:early endosome membrane"/>
    <property type="evidence" value="ECO:0007669"/>
    <property type="project" value="UniProtKB-SubCell"/>
</dbReference>
<name>A0AAD9R5J5_ACRCE</name>
<feature type="domain" description="Fibronectin type-III" evidence="33">
    <location>
        <begin position="2047"/>
        <end position="2146"/>
    </location>
</feature>
<dbReference type="SMART" id="SM00602">
    <property type="entry name" value="VPS10"/>
    <property type="match status" value="1"/>
</dbReference>
<keyword evidence="35" id="KW-1185">Reference proteome</keyword>
<sequence>MKRGVQEIRLFLTFFLLSSVGITKLHAIKKPRERHLFVQRRSPLPGSPTKLQTVEREAVDNVGYREEQDPHKILSRVRRSVNPDLSPKVKEFQLNDSHYLAYVHWAGDHRDTIVVLTRDFTPNLHSNSHVWVSKDYGQSFTNLTHMFRIPGRSNAYARVDMFYSSPVDKSRYLLVDTLHNLMFSTIDDFATVITVSLSFSPDEILYHPSSSNVVLAYDESASKLYYSTDFGFRWTLKEENVRSYFWGIPPWDNANTLYIEREEISGGLSNIVKTDYFSTFATSVIEKVHEFNIIDNYMFALVPQSGSDSMTLKVSLNRSSFHSAQIPTSNPTRDFFIADASENQVFLAVAHSASTTHLYISDTTGIKYSLSLERVLYFSHNTSSAWLRRYIHDRFVDLHKVDGLRGVYIASQLTVGTIGRRHILSKITFDKGGVWQSIAAPKTDNNGRPLNCNLPNCSLHLSQKFGSYYRYTRFTPMRSWKEAPGVIMATGSYGLNLRRNADIFLSADGGLSWHMILHAPWWWYNVGDHGGIFIAVPRSRLTNLIFYSWNEGETWSTYKFLNNSRMYVYGLLTEQGEKSAEFTIFGSYRGLHKWVVVQIDLKKVLGAQCRYEDYKRWIPSDEQNGTCLLGRKMIYERRIAHAHCYNGYDYDRPLIQENCPCDREDFQCDEGYVAFVNNDCIWSSIVPPTRYPPTCRPGQTYLRTKGYRRVPGDTCQGGMEDRYAAEVASCPISGLPAFLLYAARTYIKRITLGDHVETTIPLGGGLRNAIALDYDYQQNCIYWADITLDTIKRSFLNGSGIIETLHNGIQQVEGMALDWLGDNIYWVDAVGKKIEVSRADGRFRKSLISSNLDRPRAIVLDPKRGYMYWTDWGSSARIERAFMSGTGRRSIISTSLQWPNGLAIDFRQQKLYWTDAGYDKIERSNLDGSYRQTITRTGLPHPYSISIYEESMYWDDWSTLSIQKANKRDGGSRQTIKSHIRGLMDVKIFHQDVQTGNNSCSRLKPCSHLCLAVGNGFSCSCPDNMVTVISAAGIVRCECSRGEHMDPVTKECKTLSGTCKTNEFKCTNGACVPLHWRCDHDNDCGDNSDEQNCPYTTCQSDQFRCDNGRCISASWRCDHDNDCHDNSDERNCSYATCGADHFTCANRRCIPRSWVCDFENDCGDNSDERGCTPAPTTTRPRSNCSSFQFSCHNGRCIPKRWVCDGDNDCGDRSDESYGCRSSRTCSSTQFTCSNGHCIPASWHCDGDNDCGDYSDERGCSYTTQPTPSSAPWTRRTSCRSYEYTCNNGYCVYFWDVCDGTDDCGDYSDELYCGTTAAPSMTPYTRRACHFWEFACSNGRCIYRSWRCNGYDNCGDGSDEVGCAATTIPTTRATTLPPRCPSGWLRCSNDPSKICIRASWLCDGIRNCPNGWDELPGNCGRRTTSRPFCSSSEYQCAYGGCVPRSSVCDGISECYDGSDEVGCVTPSPCTGFTCDRNLCLSSSKICNGIPDCQDGADEKHCSGSLKVKNVRVTNVGSTSVTVQWNPITVHPANVTFPGYRVSHRSVSLHHVHDVGAWQSFDAGFVTSASVSGLQPCSEYEFRVQVLLQGSAPGPYSDVVQRGTSISPVKASAPRNVQHLLKGRDSVLLTWEAPATYCSVITNYKVLYMRHGLGGFTPVEVGNVLFYQLGLSGGHTYDIKVKAHSAEGDGAASAVQTVKISTDPPSLPVSNLRQSKGNETSVSLSWGPPKDSSGAVIPVSGYLIYQNDVGLIGNTSNHHFTVTALRSKTKYTFTVKPYNSAGVGPPYNIEVTTTGVSAPRNVVAKPYNRTAVSLSWSPPQNRSQAQSRIYYIFYGTVRSGVSAVAVGHTSNTTFVVANLHPNIDYLFEVSLGTSGPHSHPVSSRIKTDIAHPPVHSLMATIANVTTVHLAWQNTISSTPVLSYQIIEKHKEGSKSIAVTEKSYQTQYTSKYLMFNTTYTFEVSTKFNDSKLSEPVSIQKTTGPFSAPVDPLKTVLHADSSVTLFWSAPPTLDTSKVAKGLYVFNVHAQTRLGIGKNASVSLEYSRNYGQVKDLTANVGSDYTITVQWKPPPNIDPKEITSYAISYRNYTTYDSYSYYRPTESANVTRSEHTFTIHGLAGYIYTIYVRAVTIHGEGSIANVKASVPPLTGMRVYGAYVSVGGRYGLQLNVQWRRPYSYRENWDVEVSWHCIRSEDSNCWWSYYSRWSTKRVGSANSLTINATHYNTAYLINIVVITSQGRSTPTSVAKYIPSLNGKPGNFFCNVLNGGRQGYLECHWTKPLDVNPASYPYYNVSHVCQDCSVRDMHTTFVYDFNQTGINITVNLGAKYTVYIQVLIWYGRGKVAQVSVVVPSNRPPVDNLIARPDSQSKTLVHLSWTPPSNVSVQHYVVTTMCSFCETRITTVPGSSREYSLELPCGNSYTFSVRAVIEGINGKESTAHITLPSDIGAVTDLSVSVISVNKSQQLDRVEKVLVLTWNEPKGVDVSDIESFENPLYASEFIRIRICRSATCARIKSRKSKYYEVSLRDGNKSIKSVHTKDKKWKVKFSEWLSVVTSPNLNFIVRCKAKSCFGVVSTVSEKAVNPPAPSARKQSKGPGIVVWVVPVALVGVILIAVIVFFVLKSRRLERSMFALMTRRTVDDEGGVTFHSSEDEVPLLYGFSDDEPLINA</sequence>
<evidence type="ECO:0000256" key="2">
    <source>
        <dbReference type="ARBA" id="ARBA00004158"/>
    </source>
</evidence>
<evidence type="ECO:0000256" key="8">
    <source>
        <dbReference type="ARBA" id="ARBA00007041"/>
    </source>
</evidence>
<feature type="domain" description="Fibronectin type-III" evidence="33">
    <location>
        <begin position="1706"/>
        <end position="1795"/>
    </location>
</feature>
<feature type="repeat" description="LDL-receptor class B" evidence="29">
    <location>
        <begin position="909"/>
        <end position="951"/>
    </location>
</feature>
<dbReference type="Pfam" id="PF00057">
    <property type="entry name" value="Ldl_recept_a"/>
    <property type="match status" value="9"/>
</dbReference>